<dbReference type="PANTHER" id="PTHR14689">
    <property type="entry name" value="PHORBOL-ESTER_DAG-TYPE DOMAIN-CONTAINING PROTEIN"/>
    <property type="match status" value="1"/>
</dbReference>
<reference evidence="2 3" key="1">
    <citation type="submission" date="2019-01" db="EMBL/GenBank/DDBJ databases">
        <title>A draft genome assembly of the solar-powered sea slug Elysia chlorotica.</title>
        <authorList>
            <person name="Cai H."/>
            <person name="Li Q."/>
            <person name="Fang X."/>
            <person name="Li J."/>
            <person name="Curtis N.E."/>
            <person name="Altenburger A."/>
            <person name="Shibata T."/>
            <person name="Feng M."/>
            <person name="Maeda T."/>
            <person name="Schwartz J.A."/>
            <person name="Shigenobu S."/>
            <person name="Lundholm N."/>
            <person name="Nishiyama T."/>
            <person name="Yang H."/>
            <person name="Hasebe M."/>
            <person name="Li S."/>
            <person name="Pierce S.K."/>
            <person name="Wang J."/>
        </authorList>
    </citation>
    <scope>NUCLEOTIDE SEQUENCE [LARGE SCALE GENOMIC DNA]</scope>
    <source>
        <strain evidence="2">EC2010</strain>
        <tissue evidence="2">Whole organism of an adult</tissue>
    </source>
</reference>
<protein>
    <recommendedName>
        <fullName evidence="4">DUF4211 domain-containing protein</fullName>
    </recommendedName>
</protein>
<keyword evidence="3" id="KW-1185">Reference proteome</keyword>
<feature type="region of interest" description="Disordered" evidence="1">
    <location>
        <begin position="20"/>
        <end position="268"/>
    </location>
</feature>
<evidence type="ECO:0000313" key="2">
    <source>
        <dbReference type="EMBL" id="RUS81924.1"/>
    </source>
</evidence>
<name>A0A433TK53_ELYCH</name>
<dbReference type="EMBL" id="RQTK01000314">
    <property type="protein sequence ID" value="RUS81924.1"/>
    <property type="molecule type" value="Genomic_DNA"/>
</dbReference>
<dbReference type="OrthoDB" id="21499at2759"/>
<dbReference type="STRING" id="188477.A0A433TK53"/>
<feature type="compositionally biased region" description="Acidic residues" evidence="1">
    <location>
        <begin position="147"/>
        <end position="190"/>
    </location>
</feature>
<evidence type="ECO:0000256" key="1">
    <source>
        <dbReference type="SAM" id="MobiDB-lite"/>
    </source>
</evidence>
<feature type="compositionally biased region" description="Basic residues" evidence="1">
    <location>
        <begin position="54"/>
        <end position="73"/>
    </location>
</feature>
<dbReference type="PANTHER" id="PTHR14689:SF0">
    <property type="entry name" value="COILED-COIL DOMAIN-CONTAINING PROTEIN 82"/>
    <property type="match status" value="1"/>
</dbReference>
<accession>A0A433TK53</accession>
<comment type="caution">
    <text evidence="2">The sequence shown here is derived from an EMBL/GenBank/DDBJ whole genome shotgun (WGS) entry which is preliminary data.</text>
</comment>
<gene>
    <name evidence="2" type="ORF">EGW08_010310</name>
</gene>
<proteinExistence type="predicted"/>
<dbReference type="GO" id="GO:0005634">
    <property type="term" value="C:nucleus"/>
    <property type="evidence" value="ECO:0007669"/>
    <property type="project" value="TreeGrafter"/>
</dbReference>
<dbReference type="Proteomes" id="UP000271974">
    <property type="component" value="Unassembled WGS sequence"/>
</dbReference>
<sequence>MEVQANGAKTGDAAVVKLESETLAGSETGAADSPKRKADALQEDNVENGDHGSPAKRGRGAAARGRGRPRGRGRGAGDSNVLDKTARIVLKQVDAEGQDGDRLNTSRGSPRQRGRGRGARGVSRGSATVVKTSSGRVRKPTSKVKEEVDEENEGDEDPEEDTEDDDEDKDPDEEPSEEDIEEDEDEEEEFFPPSKRGRGRGKNPSTPGRGRGRGGRGRGRGKSKASPGKAGSKEVDDDEDEMDEEAEDAEMDAAEEAEAVSNDPDAIRTGQFLIDKRDIRHPENFPIWRMEGPNMLRKFEMIVQLGRIRHRSLYAYSSWAQTMKDLFNKIEISQISSADGEIVVEINDQYLPKAPDLQQLEDKYRNHEHLQLFSTMLSILFQQVANPDFLANAYSQDDAVVKEPMSQIDTMVRERIKQIEAAVNFKEEFKIRISDCPNMKSIRRSNWSQTDQSTLDRVTEKGVRSVLLFGFGYDLSTMAEDKTRGAEVASEIVIGETTEKYLMVYHGVTHLKFHLLRRCHDKAKLLELLQGEKPSIEKCMEDRGWMLAAFEEFVNLFTPEETVAASS</sequence>
<feature type="compositionally biased region" description="Acidic residues" evidence="1">
    <location>
        <begin position="235"/>
        <end position="258"/>
    </location>
</feature>
<organism evidence="2 3">
    <name type="scientific">Elysia chlorotica</name>
    <name type="common">Eastern emerald elysia</name>
    <name type="synonym">Sea slug</name>
    <dbReference type="NCBI Taxonomy" id="188477"/>
    <lineage>
        <taxon>Eukaryota</taxon>
        <taxon>Metazoa</taxon>
        <taxon>Spiralia</taxon>
        <taxon>Lophotrochozoa</taxon>
        <taxon>Mollusca</taxon>
        <taxon>Gastropoda</taxon>
        <taxon>Heterobranchia</taxon>
        <taxon>Euthyneura</taxon>
        <taxon>Panpulmonata</taxon>
        <taxon>Sacoglossa</taxon>
        <taxon>Placobranchoidea</taxon>
        <taxon>Plakobranchidae</taxon>
        <taxon>Elysia</taxon>
    </lineage>
</organism>
<evidence type="ECO:0000313" key="3">
    <source>
        <dbReference type="Proteomes" id="UP000271974"/>
    </source>
</evidence>
<feature type="compositionally biased region" description="Basic residues" evidence="1">
    <location>
        <begin position="210"/>
        <end position="223"/>
    </location>
</feature>
<evidence type="ECO:0008006" key="4">
    <source>
        <dbReference type="Google" id="ProtNLM"/>
    </source>
</evidence>
<dbReference type="AlphaFoldDB" id="A0A433TK53"/>